<dbReference type="GO" id="GO:0005975">
    <property type="term" value="P:carbohydrate metabolic process"/>
    <property type="evidence" value="ECO:0007669"/>
    <property type="project" value="InterPro"/>
</dbReference>
<dbReference type="InterPro" id="IPR024361">
    <property type="entry name" value="BACON"/>
</dbReference>
<feature type="site" description="Important for catalytic activity, responsible for pKa modulation of the active site Glu and correct orientation of both the proton donor and substrate" evidence="6">
    <location>
        <position position="271"/>
    </location>
</feature>
<dbReference type="InterPro" id="IPR006710">
    <property type="entry name" value="Glyco_hydro_43"/>
</dbReference>
<evidence type="ECO:0000256" key="8">
    <source>
        <dbReference type="SAM" id="SignalP"/>
    </source>
</evidence>
<dbReference type="Pfam" id="PF04616">
    <property type="entry name" value="Glyco_hydro_43"/>
    <property type="match status" value="1"/>
</dbReference>
<proteinExistence type="inferred from homology"/>
<dbReference type="CDD" id="cd14948">
    <property type="entry name" value="BACON"/>
    <property type="match status" value="1"/>
</dbReference>
<feature type="signal peptide" evidence="8">
    <location>
        <begin position="1"/>
        <end position="22"/>
    </location>
</feature>
<dbReference type="EMBL" id="DXDA01000007">
    <property type="protein sequence ID" value="HIY67968.1"/>
    <property type="molecule type" value="Genomic_DNA"/>
</dbReference>
<evidence type="ECO:0000256" key="7">
    <source>
        <dbReference type="RuleBase" id="RU361187"/>
    </source>
</evidence>
<keyword evidence="3 7" id="KW-0378">Hydrolase</keyword>
<dbReference type="InterPro" id="IPR013783">
    <property type="entry name" value="Ig-like_fold"/>
</dbReference>
<keyword evidence="4 7" id="KW-0326">Glycosidase</keyword>
<sequence>MKHKFSYLIVFLIALTSMLCCNCSKDDSKGDDSGKPYLRVSFSEKMVGNSSGSLELYVTSNTSWMAEARTSWLHVDRTSGKNNLSVRISYDQNEDPTGTPKRTGVVRFTAEGVNPVEVIITQSALTFTNPITLGGNIATMPDPYIVKDGDKYYACKAGSNNSIAISMSSRLSVIEATKAVWHLPYDDASKPWNIRNLWAPELFHIDGHWYVYYAAGRYENNSYGDQRTGVIRSKTDDPLTGGWEDMGMIYTGESDNIPSEITVDNTEYAIDMTTFELKGQRYAVWSGNRKDNSIQQIRIAKMSNPYTICSGFKILSSPDQSWEKLSSTVNEGPAILINEEKGKLFIVYSCNGSWTEYYRLGWLMLDIETGDPMNPADWTKSSNYVFWRCDNSHEPTPGVNGVGHCTFTKSPDGTEDWIVYHAMKYHPSYGGGWGVRYPFIQKFTWNDDGTPNFGEPVGWGETLLLPSGETL</sequence>
<dbReference type="AlphaFoldDB" id="A0A9D2CBJ3"/>
<feature type="active site" description="Proton donor" evidence="5">
    <location>
        <position position="331"/>
    </location>
</feature>
<feature type="chain" id="PRO_5039520700" evidence="8">
    <location>
        <begin position="23"/>
        <end position="471"/>
    </location>
</feature>
<name>A0A9D2CBJ3_9BACT</name>
<comment type="similarity">
    <text evidence="1 7">Belongs to the glycosyl hydrolase 43 family.</text>
</comment>
<dbReference type="GO" id="GO:0004553">
    <property type="term" value="F:hydrolase activity, hydrolyzing O-glycosyl compounds"/>
    <property type="evidence" value="ECO:0007669"/>
    <property type="project" value="InterPro"/>
</dbReference>
<dbReference type="PANTHER" id="PTHR43817">
    <property type="entry name" value="GLYCOSYL HYDROLASE"/>
    <property type="match status" value="1"/>
</dbReference>
<dbReference type="PANTHER" id="PTHR43817:SF1">
    <property type="entry name" value="HYDROLASE, FAMILY 43, PUTATIVE (AFU_ORTHOLOGUE AFUA_3G01660)-RELATED"/>
    <property type="match status" value="1"/>
</dbReference>
<gene>
    <name evidence="10" type="ORF">H9828_00965</name>
</gene>
<reference evidence="10" key="1">
    <citation type="journal article" date="2021" name="PeerJ">
        <title>Extensive microbial diversity within the chicken gut microbiome revealed by metagenomics and culture.</title>
        <authorList>
            <person name="Gilroy R."/>
            <person name="Ravi A."/>
            <person name="Getino M."/>
            <person name="Pursley I."/>
            <person name="Horton D.L."/>
            <person name="Alikhan N.F."/>
            <person name="Baker D."/>
            <person name="Gharbi K."/>
            <person name="Hall N."/>
            <person name="Watson M."/>
            <person name="Adriaenssens E.M."/>
            <person name="Foster-Nyarko E."/>
            <person name="Jarju S."/>
            <person name="Secka A."/>
            <person name="Antonio M."/>
            <person name="Oren A."/>
            <person name="Chaudhuri R.R."/>
            <person name="La Ragione R."/>
            <person name="Hildebrand F."/>
            <person name="Pallen M.J."/>
        </authorList>
    </citation>
    <scope>NUCLEOTIDE SEQUENCE</scope>
    <source>
        <strain evidence="10">5134</strain>
    </source>
</reference>
<feature type="domain" description="BACON" evidence="9">
    <location>
        <begin position="47"/>
        <end position="116"/>
    </location>
</feature>
<evidence type="ECO:0000256" key="3">
    <source>
        <dbReference type="ARBA" id="ARBA00022801"/>
    </source>
</evidence>
<dbReference type="Gene3D" id="2.60.40.10">
    <property type="entry name" value="Immunoglobulins"/>
    <property type="match status" value="1"/>
</dbReference>
<evidence type="ECO:0000256" key="2">
    <source>
        <dbReference type="ARBA" id="ARBA00022729"/>
    </source>
</evidence>
<dbReference type="CDD" id="cd18820">
    <property type="entry name" value="GH43_LbAraf43-like"/>
    <property type="match status" value="1"/>
</dbReference>
<dbReference type="Gene3D" id="2.115.10.20">
    <property type="entry name" value="Glycosyl hydrolase domain, family 43"/>
    <property type="match status" value="1"/>
</dbReference>
<feature type="active site" description="Proton acceptor" evidence="5">
    <location>
        <position position="142"/>
    </location>
</feature>
<comment type="caution">
    <text evidence="10">The sequence shown here is derived from an EMBL/GenBank/DDBJ whole genome shotgun (WGS) entry which is preliminary data.</text>
</comment>
<protein>
    <submittedName>
        <fullName evidence="10">Family 43 glycosylhydrolase</fullName>
    </submittedName>
</protein>
<dbReference type="Pfam" id="PF19190">
    <property type="entry name" value="BACON_2"/>
    <property type="match status" value="1"/>
</dbReference>
<evidence type="ECO:0000256" key="6">
    <source>
        <dbReference type="PIRSR" id="PIRSR606710-2"/>
    </source>
</evidence>
<accession>A0A9D2CBJ3</accession>
<evidence type="ECO:0000256" key="4">
    <source>
        <dbReference type="ARBA" id="ARBA00023295"/>
    </source>
</evidence>
<organism evidence="10 11">
    <name type="scientific">Candidatus Alistipes intestinigallinarum</name>
    <dbReference type="NCBI Taxonomy" id="2838440"/>
    <lineage>
        <taxon>Bacteria</taxon>
        <taxon>Pseudomonadati</taxon>
        <taxon>Bacteroidota</taxon>
        <taxon>Bacteroidia</taxon>
        <taxon>Bacteroidales</taxon>
        <taxon>Rikenellaceae</taxon>
        <taxon>Alistipes</taxon>
    </lineage>
</organism>
<evidence type="ECO:0000313" key="10">
    <source>
        <dbReference type="EMBL" id="HIY67968.1"/>
    </source>
</evidence>
<dbReference type="InterPro" id="IPR023296">
    <property type="entry name" value="Glyco_hydro_beta-prop_sf"/>
</dbReference>
<reference evidence="10" key="2">
    <citation type="submission" date="2021-04" db="EMBL/GenBank/DDBJ databases">
        <authorList>
            <person name="Gilroy R."/>
        </authorList>
    </citation>
    <scope>NUCLEOTIDE SEQUENCE</scope>
    <source>
        <strain evidence="10">5134</strain>
    </source>
</reference>
<dbReference type="SUPFAM" id="SSF75005">
    <property type="entry name" value="Arabinanase/levansucrase/invertase"/>
    <property type="match status" value="1"/>
</dbReference>
<evidence type="ECO:0000256" key="1">
    <source>
        <dbReference type="ARBA" id="ARBA00009865"/>
    </source>
</evidence>
<evidence type="ECO:0000256" key="5">
    <source>
        <dbReference type="PIRSR" id="PIRSR606710-1"/>
    </source>
</evidence>
<evidence type="ECO:0000259" key="9">
    <source>
        <dbReference type="Pfam" id="PF19190"/>
    </source>
</evidence>
<dbReference type="Proteomes" id="UP000886844">
    <property type="component" value="Unassembled WGS sequence"/>
</dbReference>
<keyword evidence="2 8" id="KW-0732">Signal</keyword>
<evidence type="ECO:0000313" key="11">
    <source>
        <dbReference type="Proteomes" id="UP000886844"/>
    </source>
</evidence>